<dbReference type="RefSeq" id="WP_284316477.1">
    <property type="nucleotide sequence ID" value="NZ_BSPC01000075.1"/>
</dbReference>
<sequence>MPNDLFPLNALEARVFGCLLEKQLLTPDAYPLTLNLLQAATNQKTSREPVMALEAAEIGRTLVSLEQKGLVRRAFGSRVERYEHLAGQACNLTKQQSALLAVMLLRGPQTLNELQTRTERMASFGSADDMTRELDLLASAHPPLVKEIGRAPGQREDRYSHLLCGDVEVSAIASPAPRAAAPSVSALAALEERLQALEEQVAELRARLDAVGG</sequence>
<dbReference type="Proteomes" id="UP001156882">
    <property type="component" value="Unassembled WGS sequence"/>
</dbReference>
<comment type="caution">
    <text evidence="2">The sequence shown here is derived from an EMBL/GenBank/DDBJ whole genome shotgun (WGS) entry which is preliminary data.</text>
</comment>
<keyword evidence="3" id="KW-1185">Reference proteome</keyword>
<reference evidence="3" key="1">
    <citation type="journal article" date="2019" name="Int. J. Syst. Evol. Microbiol.">
        <title>The Global Catalogue of Microorganisms (GCM) 10K type strain sequencing project: providing services to taxonomists for standard genome sequencing and annotation.</title>
        <authorList>
            <consortium name="The Broad Institute Genomics Platform"/>
            <consortium name="The Broad Institute Genome Sequencing Center for Infectious Disease"/>
            <person name="Wu L."/>
            <person name="Ma J."/>
        </authorList>
    </citation>
    <scope>NUCLEOTIDE SEQUENCE [LARGE SCALE GENOMIC DNA]</scope>
    <source>
        <strain evidence="3">NBRC 101365</strain>
    </source>
</reference>
<dbReference type="Gene3D" id="1.10.10.10">
    <property type="entry name" value="Winged helix-like DNA-binding domain superfamily/Winged helix DNA-binding domain"/>
    <property type="match status" value="2"/>
</dbReference>
<dbReference type="SUPFAM" id="SSF46785">
    <property type="entry name" value="Winged helix' DNA-binding domain"/>
    <property type="match status" value="2"/>
</dbReference>
<accession>A0ABQ6CWZ7</accession>
<dbReference type="InterPro" id="IPR007432">
    <property type="entry name" value="DUF480"/>
</dbReference>
<name>A0ABQ6CWZ7_9HYPH</name>
<comment type="similarity">
    <text evidence="1">Belongs to the UPF0502 family.</text>
</comment>
<dbReference type="InterPro" id="IPR036388">
    <property type="entry name" value="WH-like_DNA-bd_sf"/>
</dbReference>
<dbReference type="InterPro" id="IPR036390">
    <property type="entry name" value="WH_DNA-bd_sf"/>
</dbReference>
<gene>
    <name evidence="2" type="ORF">GCM10007874_65660</name>
</gene>
<dbReference type="HAMAP" id="MF_01584">
    <property type="entry name" value="UPF0502"/>
    <property type="match status" value="1"/>
</dbReference>
<dbReference type="EMBL" id="BSPC01000075">
    <property type="protein sequence ID" value="GLS23545.1"/>
    <property type="molecule type" value="Genomic_DNA"/>
</dbReference>
<evidence type="ECO:0000313" key="3">
    <source>
        <dbReference type="Proteomes" id="UP001156882"/>
    </source>
</evidence>
<dbReference type="PANTHER" id="PTHR38768">
    <property type="entry name" value="UPF0502 PROTEIN YCEH"/>
    <property type="match status" value="1"/>
</dbReference>
<proteinExistence type="inferred from homology"/>
<protein>
    <submittedName>
        <fullName evidence="2">UPF0502 protein</fullName>
    </submittedName>
</protein>
<evidence type="ECO:0000256" key="1">
    <source>
        <dbReference type="HAMAP-Rule" id="MF_01584"/>
    </source>
</evidence>
<evidence type="ECO:0000313" key="2">
    <source>
        <dbReference type="EMBL" id="GLS23545.1"/>
    </source>
</evidence>
<dbReference type="PANTHER" id="PTHR38768:SF1">
    <property type="entry name" value="UPF0502 PROTEIN YCEH"/>
    <property type="match status" value="1"/>
</dbReference>
<organism evidence="2 3">
    <name type="scientific">Labrys miyagiensis</name>
    <dbReference type="NCBI Taxonomy" id="346912"/>
    <lineage>
        <taxon>Bacteria</taxon>
        <taxon>Pseudomonadati</taxon>
        <taxon>Pseudomonadota</taxon>
        <taxon>Alphaproteobacteria</taxon>
        <taxon>Hyphomicrobiales</taxon>
        <taxon>Xanthobacteraceae</taxon>
        <taxon>Labrys</taxon>
    </lineage>
</organism>
<dbReference type="Pfam" id="PF04337">
    <property type="entry name" value="DUF480"/>
    <property type="match status" value="1"/>
</dbReference>